<protein>
    <submittedName>
        <fullName evidence="2">2-methoxy-6-polyprenyl-1,4-benzoquinol methylase, mitochondrial</fullName>
        <ecNumber evidence="2">2.1.1.163</ecNumber>
    </submittedName>
</protein>
<dbReference type="PANTHER" id="PTHR45128:SF1">
    <property type="entry name" value="S-ADENOSYLMETHIONINE-DEPENDENT METHYLTRANSFERASE RV2258C"/>
    <property type="match status" value="1"/>
</dbReference>
<evidence type="ECO:0000313" key="3">
    <source>
        <dbReference type="Proteomes" id="UP001208689"/>
    </source>
</evidence>
<name>A0ABY6HWN5_9ARCH</name>
<dbReference type="InterPro" id="IPR053173">
    <property type="entry name" value="SAM-binding_MTase"/>
</dbReference>
<dbReference type="EMBL" id="CP104013">
    <property type="protein sequence ID" value="UYP46996.1"/>
    <property type="molecule type" value="Genomic_DNA"/>
</dbReference>
<dbReference type="GO" id="GO:0032259">
    <property type="term" value="P:methylation"/>
    <property type="evidence" value="ECO:0007669"/>
    <property type="project" value="UniProtKB-KW"/>
</dbReference>
<dbReference type="EC" id="2.1.1.163" evidence="2"/>
<keyword evidence="2" id="KW-0808">Transferase</keyword>
<dbReference type="SUPFAM" id="SSF53335">
    <property type="entry name" value="S-adenosyl-L-methionine-dependent methyltransferases"/>
    <property type="match status" value="1"/>
</dbReference>
<dbReference type="CDD" id="cd02440">
    <property type="entry name" value="AdoMet_MTases"/>
    <property type="match status" value="1"/>
</dbReference>
<organism evidence="2 3">
    <name type="scientific">Candidatus Lokiarchaeum ossiferum</name>
    <dbReference type="NCBI Taxonomy" id="2951803"/>
    <lineage>
        <taxon>Archaea</taxon>
        <taxon>Promethearchaeati</taxon>
        <taxon>Promethearchaeota</taxon>
        <taxon>Promethearchaeia</taxon>
        <taxon>Promethearchaeales</taxon>
        <taxon>Promethearchaeaceae</taxon>
        <taxon>Candidatus Lokiarchaeum</taxon>
    </lineage>
</organism>
<reference evidence="2" key="1">
    <citation type="submission" date="2022-09" db="EMBL/GenBank/DDBJ databases">
        <title>Actin cytoskeleton and complex cell architecture in an #Asgard archaeon.</title>
        <authorList>
            <person name="Ponce Toledo R.I."/>
            <person name="Schleper C."/>
            <person name="Rodrigues Oliveira T."/>
            <person name="Wollweber F."/>
            <person name="Xu J."/>
            <person name="Rittmann S."/>
            <person name="Klingl A."/>
            <person name="Pilhofer M."/>
        </authorList>
    </citation>
    <scope>NUCLEOTIDE SEQUENCE</scope>
    <source>
        <strain evidence="2">B-35</strain>
    </source>
</reference>
<proteinExistence type="predicted"/>
<dbReference type="Proteomes" id="UP001208689">
    <property type="component" value="Chromosome"/>
</dbReference>
<dbReference type="GO" id="GO:0043770">
    <property type="term" value="F:demethylmenaquinone methyltransferase activity"/>
    <property type="evidence" value="ECO:0007669"/>
    <property type="project" value="UniProtKB-EC"/>
</dbReference>
<sequence>MSTQMSNFNFNLMSFFMTAFKKKSFIEKRIRESQIKKDDYVLDYACGPGIFTIPIASFIGEQGKVIAADIHPLAGEKICKKASNMVLTNIEFYQTDCELPIPDNSINVALLFDCIHMFKNINKILAEIHQVLRNDGVLSVDIHHIKKEDGMSLIEKSNLFSLEMNHDNSNHLLYKPRK</sequence>
<dbReference type="PANTHER" id="PTHR45128">
    <property type="entry name" value="METHYLTRANSFERASE TYPE 11"/>
    <property type="match status" value="1"/>
</dbReference>
<evidence type="ECO:0000313" key="2">
    <source>
        <dbReference type="EMBL" id="UYP46996.1"/>
    </source>
</evidence>
<dbReference type="Gene3D" id="3.40.50.150">
    <property type="entry name" value="Vaccinia Virus protein VP39"/>
    <property type="match status" value="1"/>
</dbReference>
<dbReference type="InterPro" id="IPR025714">
    <property type="entry name" value="Methyltranfer_dom"/>
</dbReference>
<dbReference type="InterPro" id="IPR029063">
    <property type="entry name" value="SAM-dependent_MTases_sf"/>
</dbReference>
<evidence type="ECO:0000259" key="1">
    <source>
        <dbReference type="Pfam" id="PF13847"/>
    </source>
</evidence>
<accession>A0ABY6HWN5</accession>
<dbReference type="Pfam" id="PF13847">
    <property type="entry name" value="Methyltransf_31"/>
    <property type="match status" value="1"/>
</dbReference>
<keyword evidence="2" id="KW-0489">Methyltransferase</keyword>
<feature type="domain" description="Methyltransferase" evidence="1">
    <location>
        <begin position="36"/>
        <end position="146"/>
    </location>
</feature>
<gene>
    <name evidence="2" type="ORF">NEF87_003281</name>
</gene>
<keyword evidence="3" id="KW-1185">Reference proteome</keyword>